<comment type="caution">
    <text evidence="1">The sequence shown here is derived from an EMBL/GenBank/DDBJ whole genome shotgun (WGS) entry which is preliminary data.</text>
</comment>
<gene>
    <name evidence="1" type="ORF">Tci_027926</name>
</gene>
<accession>A0A6L2L2L8</accession>
<sequence length="118" mass="13118">MRGLLMVGGGQCNREERCSHEANWKDGIGDHRWQEKGPVVGSGGLTKFIERTTLGIVDDGWWKMTGNPTTAHGGEMLLGTVRQGKNATHAVEMMSLTNITRISVILRCWKEVPRDLRS</sequence>
<dbReference type="AlphaFoldDB" id="A0A6L2L2L8"/>
<reference evidence="1" key="1">
    <citation type="journal article" date="2019" name="Sci. Rep.">
        <title>Draft genome of Tanacetum cinerariifolium, the natural source of mosquito coil.</title>
        <authorList>
            <person name="Yamashiro T."/>
            <person name="Shiraishi A."/>
            <person name="Satake H."/>
            <person name="Nakayama K."/>
        </authorList>
    </citation>
    <scope>NUCLEOTIDE SEQUENCE</scope>
</reference>
<evidence type="ECO:0000313" key="1">
    <source>
        <dbReference type="EMBL" id="GEU55948.1"/>
    </source>
</evidence>
<organism evidence="1">
    <name type="scientific">Tanacetum cinerariifolium</name>
    <name type="common">Dalmatian daisy</name>
    <name type="synonym">Chrysanthemum cinerariifolium</name>
    <dbReference type="NCBI Taxonomy" id="118510"/>
    <lineage>
        <taxon>Eukaryota</taxon>
        <taxon>Viridiplantae</taxon>
        <taxon>Streptophyta</taxon>
        <taxon>Embryophyta</taxon>
        <taxon>Tracheophyta</taxon>
        <taxon>Spermatophyta</taxon>
        <taxon>Magnoliopsida</taxon>
        <taxon>eudicotyledons</taxon>
        <taxon>Gunneridae</taxon>
        <taxon>Pentapetalae</taxon>
        <taxon>asterids</taxon>
        <taxon>campanulids</taxon>
        <taxon>Asterales</taxon>
        <taxon>Asteraceae</taxon>
        <taxon>Asteroideae</taxon>
        <taxon>Anthemideae</taxon>
        <taxon>Anthemidinae</taxon>
        <taxon>Tanacetum</taxon>
    </lineage>
</organism>
<name>A0A6L2L2L8_TANCI</name>
<proteinExistence type="predicted"/>
<protein>
    <submittedName>
        <fullName evidence="1">Uncharacterized protein</fullName>
    </submittedName>
</protein>
<dbReference type="EMBL" id="BKCJ010003578">
    <property type="protein sequence ID" value="GEU55948.1"/>
    <property type="molecule type" value="Genomic_DNA"/>
</dbReference>